<feature type="binding site" evidence="3">
    <location>
        <begin position="159"/>
        <end position="162"/>
    </location>
    <ligand>
        <name>GTP</name>
        <dbReference type="ChEBI" id="CHEBI:37565"/>
    </ligand>
</feature>
<feature type="compositionally biased region" description="Basic residues" evidence="4">
    <location>
        <begin position="1"/>
        <end position="13"/>
    </location>
</feature>
<dbReference type="InterPro" id="IPR010914">
    <property type="entry name" value="RsgA_GTPase_dom"/>
</dbReference>
<keyword evidence="3 7" id="KW-0378">Hydrolase</keyword>
<dbReference type="Gene3D" id="3.40.50.300">
    <property type="entry name" value="P-loop containing nucleotide triphosphate hydrolases"/>
    <property type="match status" value="1"/>
</dbReference>
<dbReference type="NCBIfam" id="TIGR00157">
    <property type="entry name" value="ribosome small subunit-dependent GTPase A"/>
    <property type="match status" value="1"/>
</dbReference>
<evidence type="ECO:0000256" key="2">
    <source>
        <dbReference type="ARBA" id="ARBA00023134"/>
    </source>
</evidence>
<comment type="cofactor">
    <cofactor evidence="3">
        <name>Zn(2+)</name>
        <dbReference type="ChEBI" id="CHEBI:29105"/>
    </cofactor>
    <text evidence="3">Binds 1 zinc ion per subunit.</text>
</comment>
<name>A0ABV6CF47_9GAMM</name>
<keyword evidence="8" id="KW-1185">Reference proteome</keyword>
<organism evidence="7 8">
    <name type="scientific">Thorsellia kenyensis</name>
    <dbReference type="NCBI Taxonomy" id="1549888"/>
    <lineage>
        <taxon>Bacteria</taxon>
        <taxon>Pseudomonadati</taxon>
        <taxon>Pseudomonadota</taxon>
        <taxon>Gammaproteobacteria</taxon>
        <taxon>Enterobacterales</taxon>
        <taxon>Thorselliaceae</taxon>
        <taxon>Thorsellia</taxon>
    </lineage>
</organism>
<feature type="domain" description="EngC GTPase" evidence="5">
    <location>
        <begin position="120"/>
        <end position="271"/>
    </location>
</feature>
<comment type="subunit">
    <text evidence="3">Monomer. Associates with 30S ribosomal subunit, binds 16S rRNA.</text>
</comment>
<sequence length="353" mass="39518">MQYKKKLSIGQRRRVADNQKKRLSQSQTEQIVDESLFGPSGEGIIISRFGKQADVEDNLGQIHRCHMRRTLAAIVTGDKVLFRPYHQGPSLGTGIIEALHPRKTLLSRPDIYDGLKPVAANIDQVIIVCSPLPALSLNVIDRYLISCHTMGLKPIILLNKIDLLNETELSEFKELLAIYENIDYRVVYASSITDIGLNAIKTLLANKISIFAGQSGVGKSSLLNAILPNKDTPILVNDVSQTSGLGQHTTTSSRLYHLPSGGSVIDSPGIREFGLWHLSREQITQGYIEFHAYLGGCKFRDCKHLDDPGCLIKEAVTMQKISELRFENYHRILESAQEAQNRRHMQQDNHEIK</sequence>
<evidence type="ECO:0000313" key="8">
    <source>
        <dbReference type="Proteomes" id="UP001589758"/>
    </source>
</evidence>
<keyword evidence="3" id="KW-0479">Metal-binding</keyword>
<comment type="similarity">
    <text evidence="3">Belongs to the TRAFAC class YlqF/YawG GTPase family. RsgA subfamily.</text>
</comment>
<dbReference type="EMBL" id="JBHLXE010000108">
    <property type="protein sequence ID" value="MFC0180730.1"/>
    <property type="molecule type" value="Genomic_DNA"/>
</dbReference>
<dbReference type="Gene3D" id="1.10.40.50">
    <property type="entry name" value="Probable gtpase engc, domain 3"/>
    <property type="match status" value="1"/>
</dbReference>
<dbReference type="InterPro" id="IPR004881">
    <property type="entry name" value="Ribosome_biogen_GTPase_RsgA"/>
</dbReference>
<gene>
    <name evidence="3 7" type="primary">rsgA</name>
    <name evidence="7" type="ORF">ACFFIT_11675</name>
</gene>
<keyword evidence="3" id="KW-0694">RNA-binding</keyword>
<feature type="binding site" evidence="3">
    <location>
        <position position="297"/>
    </location>
    <ligand>
        <name>Zn(2+)</name>
        <dbReference type="ChEBI" id="CHEBI:29105"/>
    </ligand>
</feature>
<keyword evidence="3" id="KW-0699">rRNA-binding</keyword>
<evidence type="ECO:0000256" key="1">
    <source>
        <dbReference type="ARBA" id="ARBA00022741"/>
    </source>
</evidence>
<protein>
    <recommendedName>
        <fullName evidence="3">Small ribosomal subunit biogenesis GTPase RsgA</fullName>
        <ecNumber evidence="3">3.6.1.-</ecNumber>
    </recommendedName>
</protein>
<comment type="subcellular location">
    <subcellularLocation>
        <location evidence="3">Cytoplasm</location>
    </subcellularLocation>
</comment>
<feature type="binding site" evidence="3">
    <location>
        <begin position="213"/>
        <end position="221"/>
    </location>
    <ligand>
        <name>GTP</name>
        <dbReference type="ChEBI" id="CHEBI:37565"/>
    </ligand>
</feature>
<dbReference type="GO" id="GO:0016787">
    <property type="term" value="F:hydrolase activity"/>
    <property type="evidence" value="ECO:0007669"/>
    <property type="project" value="UniProtKB-KW"/>
</dbReference>
<evidence type="ECO:0000256" key="3">
    <source>
        <dbReference type="HAMAP-Rule" id="MF_01820"/>
    </source>
</evidence>
<dbReference type="SUPFAM" id="SSF52540">
    <property type="entry name" value="P-loop containing nucleoside triphosphate hydrolases"/>
    <property type="match status" value="1"/>
</dbReference>
<reference evidence="7 8" key="1">
    <citation type="submission" date="2024-09" db="EMBL/GenBank/DDBJ databases">
        <authorList>
            <person name="Sun Q."/>
            <person name="Mori K."/>
        </authorList>
    </citation>
    <scope>NUCLEOTIDE SEQUENCE [LARGE SCALE GENOMIC DNA]</scope>
    <source>
        <strain evidence="7 8">CCM 8545</strain>
    </source>
</reference>
<accession>A0ABV6CF47</accession>
<dbReference type="NCBIfam" id="NF008931">
    <property type="entry name" value="PRK12288.1"/>
    <property type="match status" value="1"/>
</dbReference>
<dbReference type="InterPro" id="IPR027417">
    <property type="entry name" value="P-loop_NTPase"/>
</dbReference>
<feature type="region of interest" description="Disordered" evidence="4">
    <location>
        <begin position="1"/>
        <end position="25"/>
    </location>
</feature>
<dbReference type="PANTHER" id="PTHR32120">
    <property type="entry name" value="SMALL RIBOSOMAL SUBUNIT BIOGENESIS GTPASE RSGA"/>
    <property type="match status" value="1"/>
</dbReference>
<dbReference type="Proteomes" id="UP001589758">
    <property type="component" value="Unassembled WGS sequence"/>
</dbReference>
<keyword evidence="2 3" id="KW-0342">GTP-binding</keyword>
<feature type="binding site" evidence="3">
    <location>
        <position position="304"/>
    </location>
    <ligand>
        <name>Zn(2+)</name>
        <dbReference type="ChEBI" id="CHEBI:29105"/>
    </ligand>
</feature>
<feature type="domain" description="CP-type G" evidence="6">
    <location>
        <begin position="103"/>
        <end position="273"/>
    </location>
</feature>
<dbReference type="Pfam" id="PF03193">
    <property type="entry name" value="RsgA_GTPase"/>
    <property type="match status" value="1"/>
</dbReference>
<dbReference type="InterPro" id="IPR030378">
    <property type="entry name" value="G_CP_dom"/>
</dbReference>
<evidence type="ECO:0000259" key="6">
    <source>
        <dbReference type="PROSITE" id="PS51721"/>
    </source>
</evidence>
<dbReference type="EC" id="3.6.1.-" evidence="3"/>
<evidence type="ECO:0000259" key="5">
    <source>
        <dbReference type="PROSITE" id="PS50936"/>
    </source>
</evidence>
<keyword evidence="3" id="KW-0690">Ribosome biogenesis</keyword>
<keyword evidence="3" id="KW-0862">Zinc</keyword>
<dbReference type="HAMAP" id="MF_01820">
    <property type="entry name" value="GTPase_RsgA"/>
    <property type="match status" value="1"/>
</dbReference>
<keyword evidence="3" id="KW-0963">Cytoplasm</keyword>
<evidence type="ECO:0000256" key="4">
    <source>
        <dbReference type="SAM" id="MobiDB-lite"/>
    </source>
</evidence>
<dbReference type="CDD" id="cd01854">
    <property type="entry name" value="YjeQ_EngC"/>
    <property type="match status" value="1"/>
</dbReference>
<dbReference type="InterPro" id="IPR012340">
    <property type="entry name" value="NA-bd_OB-fold"/>
</dbReference>
<dbReference type="PROSITE" id="PS51721">
    <property type="entry name" value="G_CP"/>
    <property type="match status" value="1"/>
</dbReference>
<dbReference type="RefSeq" id="WP_385877856.1">
    <property type="nucleotide sequence ID" value="NZ_JBHLXE010000108.1"/>
</dbReference>
<comment type="function">
    <text evidence="3">One of several proteins that assist in the late maturation steps of the functional core of the 30S ribosomal subunit. Helps release RbfA from mature subunits. May play a role in the assembly of ribosomal proteins into the subunit. Circularly permuted GTPase that catalyzes slow GTP hydrolysis, GTPase activity is stimulated by the 30S ribosomal subunit.</text>
</comment>
<comment type="caution">
    <text evidence="7">The sequence shown here is derived from an EMBL/GenBank/DDBJ whole genome shotgun (WGS) entry which is preliminary data.</text>
</comment>
<evidence type="ECO:0000313" key="7">
    <source>
        <dbReference type="EMBL" id="MFC0180730.1"/>
    </source>
</evidence>
<proteinExistence type="inferred from homology"/>
<keyword evidence="1 3" id="KW-0547">Nucleotide-binding</keyword>
<feature type="binding site" evidence="3">
    <location>
        <position position="310"/>
    </location>
    <ligand>
        <name>Zn(2+)</name>
        <dbReference type="ChEBI" id="CHEBI:29105"/>
    </ligand>
</feature>
<dbReference type="PANTHER" id="PTHR32120:SF11">
    <property type="entry name" value="SMALL RIBOSOMAL SUBUNIT BIOGENESIS GTPASE RSGA 1, MITOCHONDRIAL-RELATED"/>
    <property type="match status" value="1"/>
</dbReference>
<feature type="binding site" evidence="3">
    <location>
        <position position="302"/>
    </location>
    <ligand>
        <name>Zn(2+)</name>
        <dbReference type="ChEBI" id="CHEBI:29105"/>
    </ligand>
</feature>
<dbReference type="PROSITE" id="PS50936">
    <property type="entry name" value="ENGC_GTPASE"/>
    <property type="match status" value="1"/>
</dbReference>
<dbReference type="Gene3D" id="2.40.50.140">
    <property type="entry name" value="Nucleic acid-binding proteins"/>
    <property type="match status" value="1"/>
</dbReference>